<evidence type="ECO:0000313" key="3">
    <source>
        <dbReference type="Proteomes" id="UP001206639"/>
    </source>
</evidence>
<keyword evidence="1" id="KW-1133">Transmembrane helix</keyword>
<keyword evidence="3" id="KW-1185">Reference proteome</keyword>
<evidence type="ECO:0008006" key="4">
    <source>
        <dbReference type="Google" id="ProtNLM"/>
    </source>
</evidence>
<comment type="caution">
    <text evidence="2">The sequence shown here is derived from an EMBL/GenBank/DDBJ whole genome shotgun (WGS) entry which is preliminary data.</text>
</comment>
<organism evidence="2 3">
    <name type="scientific">Mycobacterium deserti</name>
    <dbReference type="NCBI Taxonomy" id="2978347"/>
    <lineage>
        <taxon>Bacteria</taxon>
        <taxon>Bacillati</taxon>
        <taxon>Actinomycetota</taxon>
        <taxon>Actinomycetes</taxon>
        <taxon>Mycobacteriales</taxon>
        <taxon>Mycobacteriaceae</taxon>
        <taxon>Mycobacterium</taxon>
    </lineage>
</organism>
<sequence>MTYIESVLKVLVIGLVLGAGLPAVFAGGLVAYSNGAGGRHADGTTVAPNPMLKFLGIALFVFVGWVILTAVLWITRTTIIHHTGIDLFPFMPKK</sequence>
<evidence type="ECO:0000313" key="2">
    <source>
        <dbReference type="EMBL" id="MCT7658467.1"/>
    </source>
</evidence>
<feature type="transmembrane region" description="Helical" evidence="1">
    <location>
        <begin position="7"/>
        <end position="32"/>
    </location>
</feature>
<name>A0ABT2M879_9MYCO</name>
<dbReference type="Proteomes" id="UP001206639">
    <property type="component" value="Unassembled WGS sequence"/>
</dbReference>
<keyword evidence="1" id="KW-0812">Transmembrane</keyword>
<keyword evidence="1" id="KW-0472">Membrane</keyword>
<protein>
    <recommendedName>
        <fullName evidence="4">Transmembrane protein</fullName>
    </recommendedName>
</protein>
<reference evidence="3" key="1">
    <citation type="submission" date="2023-07" db="EMBL/GenBank/DDBJ databases">
        <authorList>
            <person name="Deng Y."/>
            <person name="Zhang Y.-Q."/>
        </authorList>
    </citation>
    <scope>NUCLEOTIDE SEQUENCE [LARGE SCALE GENOMIC DNA]</scope>
    <source>
        <strain evidence="3">CPCC 205710</strain>
    </source>
</reference>
<proteinExistence type="predicted"/>
<gene>
    <name evidence="2" type="ORF">N4S67_08545</name>
</gene>
<dbReference type="EMBL" id="JAODWD010000002">
    <property type="protein sequence ID" value="MCT7658467.1"/>
    <property type="molecule type" value="Genomic_DNA"/>
</dbReference>
<dbReference type="RefSeq" id="WP_260992516.1">
    <property type="nucleotide sequence ID" value="NZ_JAODWD010000002.1"/>
</dbReference>
<feature type="transmembrane region" description="Helical" evidence="1">
    <location>
        <begin position="52"/>
        <end position="74"/>
    </location>
</feature>
<evidence type="ECO:0000256" key="1">
    <source>
        <dbReference type="SAM" id="Phobius"/>
    </source>
</evidence>
<accession>A0ABT2M879</accession>